<sequence>MLGGINNGLFLQSFGGFVGLALLILILKWGFSSNKRLIITPIKAGKKDQYGLLKPLQTPSNYIEAQISLQKLTDANIKATLTQTLDGPQLMVFEKDLKIAAAVLAQ</sequence>
<accession>A0A094PV06</accession>
<comment type="caution">
    <text evidence="2">The sequence shown here is derived from an EMBL/GenBank/DDBJ whole genome shotgun (WGS) entry which is preliminary data.</text>
</comment>
<organism evidence="2">
    <name type="scientific">freshwater metagenome</name>
    <dbReference type="NCBI Taxonomy" id="449393"/>
    <lineage>
        <taxon>unclassified sequences</taxon>
        <taxon>metagenomes</taxon>
        <taxon>ecological metagenomes</taxon>
    </lineage>
</organism>
<keyword evidence="1" id="KW-0472">Membrane</keyword>
<evidence type="ECO:0000313" key="2">
    <source>
        <dbReference type="EMBL" id="KGA13519.1"/>
    </source>
</evidence>
<proteinExistence type="predicted"/>
<keyword evidence="1" id="KW-1133">Transmembrane helix</keyword>
<keyword evidence="1" id="KW-0812">Transmembrane</keyword>
<name>A0A094PV06_9ZZZZ</name>
<dbReference type="AlphaFoldDB" id="A0A094PV06"/>
<feature type="transmembrane region" description="Helical" evidence="1">
    <location>
        <begin position="12"/>
        <end position="31"/>
    </location>
</feature>
<protein>
    <submittedName>
        <fullName evidence="2">Uncharacterized protein</fullName>
    </submittedName>
</protein>
<evidence type="ECO:0000256" key="1">
    <source>
        <dbReference type="SAM" id="Phobius"/>
    </source>
</evidence>
<dbReference type="EMBL" id="JNSK01000165">
    <property type="protein sequence ID" value="KGA13519.1"/>
    <property type="molecule type" value="Genomic_DNA"/>
</dbReference>
<reference evidence="2" key="1">
    <citation type="submission" date="2014-05" db="EMBL/GenBank/DDBJ databases">
        <title>Key roles for freshwater Actinobacteria revealed by deep metagenomic sequencing.</title>
        <authorList>
            <person name="Ghai R."/>
            <person name="Mizuno C.M."/>
            <person name="Picazo A."/>
            <person name="Camacho A."/>
            <person name="Rodriguez-Valera F."/>
        </authorList>
    </citation>
    <scope>NUCLEOTIDE SEQUENCE</scope>
</reference>
<gene>
    <name evidence="2" type="ORF">GM50_22120</name>
</gene>